<dbReference type="AlphaFoldDB" id="A0A0C5H1I9"/>
<name>A0A0C5H1I9_VIBPH</name>
<dbReference type="SUPFAM" id="SSF56596">
    <property type="entry name" value="Replication terminator protein (Tus)"/>
    <property type="match status" value="1"/>
</dbReference>
<accession>A0A0C5H1I9</accession>
<evidence type="ECO:0000313" key="4">
    <source>
        <dbReference type="EMBL" id="AJP18365.1"/>
    </source>
</evidence>
<geneLocation type="plasmid" evidence="4">
    <name>pVPH1</name>
</geneLocation>
<dbReference type="EMBL" id="KP688397">
    <property type="protein sequence ID" value="AJP18365.1"/>
    <property type="molecule type" value="Genomic_DNA"/>
</dbReference>
<gene>
    <name evidence="4" type="ORF">pVPH1_0192</name>
</gene>
<keyword evidence="1" id="KW-0963">Cytoplasm</keyword>
<dbReference type="Pfam" id="PF05472">
    <property type="entry name" value="Ter"/>
    <property type="match status" value="1"/>
</dbReference>
<dbReference type="GO" id="GO:0006274">
    <property type="term" value="P:DNA replication termination"/>
    <property type="evidence" value="ECO:0007669"/>
    <property type="project" value="InterPro"/>
</dbReference>
<dbReference type="RefSeq" id="WP_014386821.1">
    <property type="nucleotide sequence ID" value="NZ_CP068629.1"/>
</dbReference>
<dbReference type="GO" id="GO:0003677">
    <property type="term" value="F:DNA binding"/>
    <property type="evidence" value="ECO:0007669"/>
    <property type="project" value="UniProtKB-KW"/>
</dbReference>
<dbReference type="InterPro" id="IPR036381">
    <property type="entry name" value="Tus_dom1"/>
</dbReference>
<proteinExistence type="predicted"/>
<evidence type="ECO:0000256" key="2">
    <source>
        <dbReference type="ARBA" id="ARBA00022705"/>
    </source>
</evidence>
<dbReference type="GO" id="GO:0005737">
    <property type="term" value="C:cytoplasm"/>
    <property type="evidence" value="ECO:0007669"/>
    <property type="project" value="InterPro"/>
</dbReference>
<keyword evidence="4" id="KW-0614">Plasmid</keyword>
<dbReference type="SMR" id="A0A0C5H1I9"/>
<organism evidence="4">
    <name type="scientific">Vibrio parahaemolyticus</name>
    <dbReference type="NCBI Taxonomy" id="670"/>
    <lineage>
        <taxon>Bacteria</taxon>
        <taxon>Pseudomonadati</taxon>
        <taxon>Pseudomonadota</taxon>
        <taxon>Gammaproteobacteria</taxon>
        <taxon>Vibrionales</taxon>
        <taxon>Vibrionaceae</taxon>
        <taxon>Vibrio</taxon>
    </lineage>
</organism>
<dbReference type="InterPro" id="IPR036384">
    <property type="entry name" value="Tus_sf"/>
</dbReference>
<evidence type="ECO:0000256" key="1">
    <source>
        <dbReference type="ARBA" id="ARBA00022490"/>
    </source>
</evidence>
<evidence type="ECO:0000256" key="3">
    <source>
        <dbReference type="ARBA" id="ARBA00023125"/>
    </source>
</evidence>
<sequence length="298" mass="33409">MMSQIKTLFDDVTFNLSRLNKLLTSTMPSMAIVSRIPPVHKGNEHEVIKLIMPEHHSGMAAMKLAGEGYVDLHIKHPYSQKSARRYVGVIHLLPSNPNSAEIVQLVHSINQSKADIEELVITENETRQARFKAIHDNCPGVMTKHLYRQIHCLVDADVKSVKFSWQRKDALHQPDKAVLISQMIKELERANPENELPLTQLIKKVASAPDMTLRIRRDVKVQPAANVVKLSGQKTMTAPLPIIVVQDEPFKAGQIASFVAAVERKQRSDKQSSTILGTFAGRQIEQIAPKKLNKEDST</sequence>
<keyword evidence="2" id="KW-0235">DNA replication</keyword>
<dbReference type="InterPro" id="IPR008865">
    <property type="entry name" value="DNA_replication_term_site-bd"/>
</dbReference>
<dbReference type="Gene3D" id="3.50.14.10">
    <property type="entry name" value="Replication terminator Tus, domain 1 superfamily/Replication terminator Tus"/>
    <property type="match status" value="1"/>
</dbReference>
<protein>
    <submittedName>
        <fullName evidence="4">DNA replication terminus site-binding protein</fullName>
    </submittedName>
</protein>
<reference evidence="4" key="1">
    <citation type="journal article" date="2015" name="Antimicrob. Agents Chemother.">
        <title>Complete nucleotide sequence of a conjugative plasmid carrying bla(PER-1).</title>
        <authorList>
            <person name="Li R."/>
            <person name="Wong M.H."/>
            <person name="Zhou Y."/>
            <person name="Chan E.W."/>
            <person name="Chen S."/>
        </authorList>
    </citation>
    <scope>NUCLEOTIDE SEQUENCE</scope>
    <source>
        <strain evidence="4">V36</strain>
        <plasmid evidence="4">pVPH1</plasmid>
    </source>
</reference>
<keyword evidence="3" id="KW-0238">DNA-binding</keyword>